<evidence type="ECO:0000256" key="1">
    <source>
        <dbReference type="SAM" id="MobiDB-lite"/>
    </source>
</evidence>
<organism evidence="2 3">
    <name type="scientific">Ceraceosorus bombacis</name>
    <dbReference type="NCBI Taxonomy" id="401625"/>
    <lineage>
        <taxon>Eukaryota</taxon>
        <taxon>Fungi</taxon>
        <taxon>Dikarya</taxon>
        <taxon>Basidiomycota</taxon>
        <taxon>Ustilaginomycotina</taxon>
        <taxon>Exobasidiomycetes</taxon>
        <taxon>Ceraceosorales</taxon>
        <taxon>Ceraceosoraceae</taxon>
        <taxon>Ceraceosorus</taxon>
    </lineage>
</organism>
<dbReference type="Proteomes" id="UP000054845">
    <property type="component" value="Unassembled WGS sequence"/>
</dbReference>
<evidence type="ECO:0000313" key="2">
    <source>
        <dbReference type="EMBL" id="CEH19376.1"/>
    </source>
</evidence>
<dbReference type="AlphaFoldDB" id="A0A0P1BR24"/>
<proteinExistence type="predicted"/>
<feature type="region of interest" description="Disordered" evidence="1">
    <location>
        <begin position="89"/>
        <end position="113"/>
    </location>
</feature>
<sequence length="113" mass="12407">MSVIASKRQACAVQPCHFNYGTSIFGAREVEGEAKLSWSATQTHNMVDLRLVNFDLQHKASSFMGLYLLSNNHLSICLFDSDHIEKQESVGSSLSANTSASYPEYVSTGDKIS</sequence>
<feature type="compositionally biased region" description="Polar residues" evidence="1">
    <location>
        <begin position="89"/>
        <end position="101"/>
    </location>
</feature>
<keyword evidence="3" id="KW-1185">Reference proteome</keyword>
<protein>
    <submittedName>
        <fullName evidence="2">Uncharacterized protein</fullName>
    </submittedName>
</protein>
<evidence type="ECO:0000313" key="3">
    <source>
        <dbReference type="Proteomes" id="UP000054845"/>
    </source>
</evidence>
<reference evidence="2 3" key="1">
    <citation type="submission" date="2014-09" db="EMBL/GenBank/DDBJ databases">
        <authorList>
            <person name="Magalhaes I.L.F."/>
            <person name="Oliveira U."/>
            <person name="Santos F.R."/>
            <person name="Vidigal T.H.D.A."/>
            <person name="Brescovit A.D."/>
            <person name="Santos A.J."/>
        </authorList>
    </citation>
    <scope>NUCLEOTIDE SEQUENCE [LARGE SCALE GENOMIC DNA]</scope>
</reference>
<name>A0A0P1BR24_9BASI</name>
<dbReference type="EMBL" id="CCYA01000389">
    <property type="protein sequence ID" value="CEH19376.1"/>
    <property type="molecule type" value="Genomic_DNA"/>
</dbReference>
<accession>A0A0P1BR24</accession>